<keyword evidence="11" id="KW-1185">Reference proteome</keyword>
<dbReference type="InterPro" id="IPR005599">
    <property type="entry name" value="GPI_mannosylTrfase"/>
</dbReference>
<dbReference type="Pfam" id="PF03901">
    <property type="entry name" value="Glyco_transf_22"/>
    <property type="match status" value="1"/>
</dbReference>
<feature type="transmembrane region" description="Helical" evidence="9">
    <location>
        <begin position="12"/>
        <end position="29"/>
    </location>
</feature>
<evidence type="ECO:0000256" key="2">
    <source>
        <dbReference type="ARBA" id="ARBA00004586"/>
    </source>
</evidence>
<protein>
    <submittedName>
        <fullName evidence="10">Alg9-like mannosyltransferase protein</fullName>
    </submittedName>
</protein>
<keyword evidence="8 9" id="KW-0472">Membrane</keyword>
<feature type="transmembrane region" description="Helical" evidence="9">
    <location>
        <begin position="174"/>
        <end position="207"/>
    </location>
</feature>
<feature type="transmembrane region" description="Helical" evidence="9">
    <location>
        <begin position="145"/>
        <end position="162"/>
    </location>
</feature>
<proteinExistence type="predicted"/>
<keyword evidence="6" id="KW-0256">Endoplasmic reticulum</keyword>
<evidence type="ECO:0000313" key="11">
    <source>
        <dbReference type="Proteomes" id="UP000029387"/>
    </source>
</evidence>
<feature type="transmembrane region" description="Helical" evidence="9">
    <location>
        <begin position="407"/>
        <end position="431"/>
    </location>
</feature>
<evidence type="ECO:0000256" key="5">
    <source>
        <dbReference type="ARBA" id="ARBA00022692"/>
    </source>
</evidence>
<evidence type="ECO:0000256" key="3">
    <source>
        <dbReference type="ARBA" id="ARBA00022676"/>
    </source>
</evidence>
<organism evidence="10 11">
    <name type="scientific">Marine Group I thaumarchaeote SCGC AAA799-P11</name>
    <dbReference type="NCBI Taxonomy" id="1502295"/>
    <lineage>
        <taxon>Archaea</taxon>
        <taxon>Nitrososphaerota</taxon>
        <taxon>Marine Group I</taxon>
    </lineage>
</organism>
<keyword evidence="4 10" id="KW-0808">Transferase</keyword>
<dbReference type="GO" id="GO:0012505">
    <property type="term" value="C:endomembrane system"/>
    <property type="evidence" value="ECO:0007669"/>
    <property type="project" value="UniProtKB-SubCell"/>
</dbReference>
<dbReference type="EMBL" id="JOSZ01000002">
    <property type="protein sequence ID" value="KFM20083.1"/>
    <property type="molecule type" value="Genomic_DNA"/>
</dbReference>
<keyword evidence="5 9" id="KW-0812">Transmembrane</keyword>
<dbReference type="GO" id="GO:0016757">
    <property type="term" value="F:glycosyltransferase activity"/>
    <property type="evidence" value="ECO:0007669"/>
    <property type="project" value="UniProtKB-KW"/>
</dbReference>
<evidence type="ECO:0000256" key="6">
    <source>
        <dbReference type="ARBA" id="ARBA00022824"/>
    </source>
</evidence>
<evidence type="ECO:0000256" key="8">
    <source>
        <dbReference type="ARBA" id="ARBA00023136"/>
    </source>
</evidence>
<evidence type="ECO:0000256" key="7">
    <source>
        <dbReference type="ARBA" id="ARBA00022989"/>
    </source>
</evidence>
<evidence type="ECO:0000256" key="1">
    <source>
        <dbReference type="ARBA" id="ARBA00004127"/>
    </source>
</evidence>
<feature type="transmembrane region" description="Helical" evidence="9">
    <location>
        <begin position="227"/>
        <end position="252"/>
    </location>
</feature>
<name>A0A087S2X9_9ARCH</name>
<keyword evidence="7 9" id="KW-1133">Transmembrane helix</keyword>
<keyword evidence="3 10" id="KW-0328">Glycosyltransferase</keyword>
<sequence length="524" mass="60120">MQKYHKINLNRRCFLLVFLISFSVFVFSSDGHRYTFDEGIAQDQSIRIATMQPHPNYVQGESRIFFEYTWLYPPSANPRSICENAILCSQASVIHSLTQTPFLILNQNLHIITNEIKEISPYDYDDQSYALWRNSLNPNFTFMELFYGPFFSALSVSTLFLVSRTFNFSIKTSLLLSFLFGFSTILWAYSQTSLNSVLSTFFILLGFLFFRNFQNTSSHYHLVLSSIIFGLAFLTRQDSILFIIPLFFFMLYELRNKNKKIKHFFSFIIPLTSSYGISLLIDYVRVGLVNSSAPLTYASYVGGQGMIPVHLNMFGLLFSPGVGLMIFAPILITIFFSFPHFYKNHKPECILFASVVGFFLLFYGSSGTWHGLNAWGPRYLVPIIPFLILPLGSSIEKIKHISFKISITFLAILGAFFNLLYLIQDVSWFIWGILGSRKGGLYDIGDAANLWVSPLVLWTFEFSQLTHSFVWASTRLQPDILLLHILGIGLYVLILGIVLIPLIFLLTRFLKNNFQISENMQEND</sequence>
<dbReference type="AlphaFoldDB" id="A0A087S2X9"/>
<gene>
    <name evidence="10" type="ORF">AAA799P11_00154</name>
</gene>
<feature type="transmembrane region" description="Helical" evidence="9">
    <location>
        <begin position="350"/>
        <end position="372"/>
    </location>
</feature>
<evidence type="ECO:0000256" key="4">
    <source>
        <dbReference type="ARBA" id="ARBA00022679"/>
    </source>
</evidence>
<comment type="caution">
    <text evidence="10">The sequence shown here is derived from an EMBL/GenBank/DDBJ whole genome shotgun (WGS) entry which is preliminary data.</text>
</comment>
<feature type="transmembrane region" description="Helical" evidence="9">
    <location>
        <begin position="378"/>
        <end position="395"/>
    </location>
</feature>
<reference evidence="10 11" key="1">
    <citation type="submission" date="2014-06" db="EMBL/GenBank/DDBJ databases">
        <authorList>
            <person name="Ngugi D.K."/>
            <person name="Blom J."/>
            <person name="Alam I."/>
            <person name="Rashid M."/>
            <person name="Baalawi W."/>
            <person name="Zhang G."/>
            <person name="Hikmawan T."/>
            <person name="Guan Y."/>
            <person name="Antunes A."/>
            <person name="Siam R."/>
            <person name="El-Dorry H."/>
            <person name="Bajic V."/>
            <person name="Stingl U."/>
        </authorList>
    </citation>
    <scope>NUCLEOTIDE SEQUENCE [LARGE SCALE GENOMIC DNA]</scope>
    <source>
        <strain evidence="10">SCGC AAA799-P11</strain>
    </source>
</reference>
<accession>A0A087S2X9</accession>
<dbReference type="Proteomes" id="UP000029387">
    <property type="component" value="Unassembled WGS sequence"/>
</dbReference>
<comment type="subcellular location">
    <subcellularLocation>
        <location evidence="1">Endomembrane system</location>
        <topology evidence="1">Multi-pass membrane protein</topology>
    </subcellularLocation>
    <subcellularLocation>
        <location evidence="2">Endoplasmic reticulum membrane</location>
    </subcellularLocation>
</comment>
<evidence type="ECO:0000256" key="9">
    <source>
        <dbReference type="SAM" id="Phobius"/>
    </source>
</evidence>
<feature type="transmembrane region" description="Helical" evidence="9">
    <location>
        <begin position="481"/>
        <end position="506"/>
    </location>
</feature>
<feature type="transmembrane region" description="Helical" evidence="9">
    <location>
        <begin position="316"/>
        <end position="338"/>
    </location>
</feature>
<feature type="transmembrane region" description="Helical" evidence="9">
    <location>
        <begin position="264"/>
        <end position="284"/>
    </location>
</feature>
<evidence type="ECO:0000313" key="10">
    <source>
        <dbReference type="EMBL" id="KFM20083.1"/>
    </source>
</evidence>